<accession>A0A6A6V6H1</accession>
<reference evidence="2" key="1">
    <citation type="journal article" date="2020" name="Stud. Mycol.">
        <title>101 Dothideomycetes genomes: a test case for predicting lifestyles and emergence of pathogens.</title>
        <authorList>
            <person name="Haridas S."/>
            <person name="Albert R."/>
            <person name="Binder M."/>
            <person name="Bloem J."/>
            <person name="Labutti K."/>
            <person name="Salamov A."/>
            <person name="Andreopoulos B."/>
            <person name="Baker S."/>
            <person name="Barry K."/>
            <person name="Bills G."/>
            <person name="Bluhm B."/>
            <person name="Cannon C."/>
            <person name="Castanera R."/>
            <person name="Culley D."/>
            <person name="Daum C."/>
            <person name="Ezra D."/>
            <person name="Gonzalez J."/>
            <person name="Henrissat B."/>
            <person name="Kuo A."/>
            <person name="Liang C."/>
            <person name="Lipzen A."/>
            <person name="Lutzoni F."/>
            <person name="Magnuson J."/>
            <person name="Mondo S."/>
            <person name="Nolan M."/>
            <person name="Ohm R."/>
            <person name="Pangilinan J."/>
            <person name="Park H.-J."/>
            <person name="Ramirez L."/>
            <person name="Alfaro M."/>
            <person name="Sun H."/>
            <person name="Tritt A."/>
            <person name="Yoshinaga Y."/>
            <person name="Zwiers L.-H."/>
            <person name="Turgeon B."/>
            <person name="Goodwin S."/>
            <person name="Spatafora J."/>
            <person name="Crous P."/>
            <person name="Grigoriev I."/>
        </authorList>
    </citation>
    <scope>NUCLEOTIDE SEQUENCE</scope>
    <source>
        <strain evidence="2">CBS 119925</strain>
    </source>
</reference>
<dbReference type="AlphaFoldDB" id="A0A6A6V6H1"/>
<gene>
    <name evidence="2" type="ORF">M011DRAFT_130853</name>
</gene>
<evidence type="ECO:0000256" key="1">
    <source>
        <dbReference type="SAM" id="Phobius"/>
    </source>
</evidence>
<keyword evidence="1" id="KW-0812">Transmembrane</keyword>
<keyword evidence="1" id="KW-0472">Membrane</keyword>
<organism evidence="2 3">
    <name type="scientific">Sporormia fimetaria CBS 119925</name>
    <dbReference type="NCBI Taxonomy" id="1340428"/>
    <lineage>
        <taxon>Eukaryota</taxon>
        <taxon>Fungi</taxon>
        <taxon>Dikarya</taxon>
        <taxon>Ascomycota</taxon>
        <taxon>Pezizomycotina</taxon>
        <taxon>Dothideomycetes</taxon>
        <taxon>Pleosporomycetidae</taxon>
        <taxon>Pleosporales</taxon>
        <taxon>Sporormiaceae</taxon>
        <taxon>Sporormia</taxon>
    </lineage>
</organism>
<evidence type="ECO:0000313" key="3">
    <source>
        <dbReference type="Proteomes" id="UP000799440"/>
    </source>
</evidence>
<keyword evidence="1" id="KW-1133">Transmembrane helix</keyword>
<name>A0A6A6V6H1_9PLEO</name>
<keyword evidence="3" id="KW-1185">Reference proteome</keyword>
<dbReference type="Proteomes" id="UP000799440">
    <property type="component" value="Unassembled WGS sequence"/>
</dbReference>
<sequence length="58" mass="6612">MRVGFIFVGLGDASCVLYMVVVETTAAFLPILRSYVMKARRGEKEHFKVLHALRSSYF</sequence>
<evidence type="ECO:0000313" key="2">
    <source>
        <dbReference type="EMBL" id="KAF2745643.1"/>
    </source>
</evidence>
<proteinExistence type="predicted"/>
<protein>
    <submittedName>
        <fullName evidence="2">Uncharacterized protein</fullName>
    </submittedName>
</protein>
<dbReference type="EMBL" id="MU006581">
    <property type="protein sequence ID" value="KAF2745643.1"/>
    <property type="molecule type" value="Genomic_DNA"/>
</dbReference>
<feature type="transmembrane region" description="Helical" evidence="1">
    <location>
        <begin position="6"/>
        <end position="32"/>
    </location>
</feature>